<keyword evidence="2" id="KW-0548">Nucleotidyltransferase</keyword>
<dbReference type="GO" id="GO:0006400">
    <property type="term" value="P:tRNA modification"/>
    <property type="evidence" value="ECO:0007669"/>
    <property type="project" value="InterPro"/>
</dbReference>
<dbReference type="InterPro" id="IPR007537">
    <property type="entry name" value="tRNAHis_GuaTrfase_Thg1"/>
</dbReference>
<dbReference type="InterPro" id="IPR038469">
    <property type="entry name" value="tRNAHis_GuaTrfase_Thg1_sf"/>
</dbReference>
<dbReference type="GO" id="GO:0000287">
    <property type="term" value="F:magnesium ion binding"/>
    <property type="evidence" value="ECO:0007669"/>
    <property type="project" value="InterPro"/>
</dbReference>
<dbReference type="Gene3D" id="3.30.70.3000">
    <property type="match status" value="1"/>
</dbReference>
<dbReference type="InterPro" id="IPR024956">
    <property type="entry name" value="tRNAHis_GuaTrfase_cat"/>
</dbReference>
<organism evidence="2 3">
    <name type="scientific">Methanobacterium spitsbergense</name>
    <dbReference type="NCBI Taxonomy" id="2874285"/>
    <lineage>
        <taxon>Archaea</taxon>
        <taxon>Methanobacteriati</taxon>
        <taxon>Methanobacteriota</taxon>
        <taxon>Methanomada group</taxon>
        <taxon>Methanobacteria</taxon>
        <taxon>Methanobacteriales</taxon>
        <taxon>Methanobacteriaceae</taxon>
        <taxon>Methanobacterium</taxon>
    </lineage>
</organism>
<keyword evidence="3" id="KW-1185">Reference proteome</keyword>
<evidence type="ECO:0000313" key="2">
    <source>
        <dbReference type="EMBL" id="MBZ2164707.1"/>
    </source>
</evidence>
<keyword evidence="2" id="KW-0808">Transferase</keyword>
<dbReference type="PANTHER" id="PTHR12729">
    <property type="entry name" value="TRNA(HIS) GUANYLYLTRANSFERASE-RELATED"/>
    <property type="match status" value="1"/>
</dbReference>
<dbReference type="EMBL" id="JAIOUQ010000003">
    <property type="protein sequence ID" value="MBZ2164707.1"/>
    <property type="molecule type" value="Genomic_DNA"/>
</dbReference>
<gene>
    <name evidence="2" type="ORF">K8N75_01395</name>
</gene>
<evidence type="ECO:0000259" key="1">
    <source>
        <dbReference type="Pfam" id="PF04446"/>
    </source>
</evidence>
<proteinExistence type="predicted"/>
<dbReference type="RefSeq" id="WP_223790384.1">
    <property type="nucleotide sequence ID" value="NZ_JAIOUQ010000003.1"/>
</dbReference>
<feature type="domain" description="tRNAHis guanylyltransferase catalytic" evidence="1">
    <location>
        <begin position="1"/>
        <end position="128"/>
    </location>
</feature>
<dbReference type="GO" id="GO:0008193">
    <property type="term" value="F:tRNA guanylyltransferase activity"/>
    <property type="evidence" value="ECO:0007669"/>
    <property type="project" value="InterPro"/>
</dbReference>
<name>A0A8T5URD5_9EURY</name>
<dbReference type="AlphaFoldDB" id="A0A8T5URD5"/>
<dbReference type="Proteomes" id="UP000825933">
    <property type="component" value="Unassembled WGS sequence"/>
</dbReference>
<protein>
    <submittedName>
        <fullName evidence="2">Guanylyltransferase</fullName>
    </submittedName>
</protein>
<accession>A0A8T5URD5</accession>
<dbReference type="PANTHER" id="PTHR12729:SF6">
    <property type="entry name" value="TRNA(HIS) GUANYLYLTRANSFERASE-RELATED"/>
    <property type="match status" value="1"/>
</dbReference>
<evidence type="ECO:0000313" key="3">
    <source>
        <dbReference type="Proteomes" id="UP000825933"/>
    </source>
</evidence>
<reference evidence="3" key="1">
    <citation type="journal article" date="2022" name="Microbiol. Resour. Announc.">
        <title>Draft Genome Sequence of a Methanogenic Archaeon from West Spitsbergen Permafrost.</title>
        <authorList>
            <person name="Trubitsyn V."/>
            <person name="Rivkina E."/>
            <person name="Shcherbakova V."/>
        </authorList>
    </citation>
    <scope>NUCLEOTIDE SEQUENCE [LARGE SCALE GENOMIC DNA]</scope>
    <source>
        <strain evidence="3">VT</strain>
    </source>
</reference>
<dbReference type="Pfam" id="PF04446">
    <property type="entry name" value="Thg1"/>
    <property type="match status" value="1"/>
</dbReference>
<sequence length="246" mass="28937">MKECEIFSNLRVPCGSKIVIRADGRNFSKLSNDLKLERPYDPHFANLMVNVCNDFFMEFSPQFIFTFSDEINILLSEVPFNGRVEKLDSVFASFMSGSFTKNLIKYFKDYPTSEQNIKPISFDSRVLPLSGQGIVEYFKNRQNEAWRNCLNGYSYWKLRKEFSKSHTVEILNKKNSSDLHEILFERGVNMSEIPLWQRRGIGIYKKEVSINGYNPIKNEKVVSKRLKIYTDWELPMLNKEFFNQIQ</sequence>
<comment type="caution">
    <text evidence="2">The sequence shown here is derived from an EMBL/GenBank/DDBJ whole genome shotgun (WGS) entry which is preliminary data.</text>
</comment>